<evidence type="ECO:0000256" key="1">
    <source>
        <dbReference type="SAM" id="Phobius"/>
    </source>
</evidence>
<keyword evidence="1" id="KW-0472">Membrane</keyword>
<reference evidence="2 3" key="1">
    <citation type="submission" date="2015-02" db="EMBL/GenBank/DDBJ databases">
        <title>Draft genome sequence of Kitasatospora griseola MF730-N6, a bafilomycin, terpentecin and satosporin producer.</title>
        <authorList>
            <person name="Arens J.C."/>
            <person name="Haltli B."/>
            <person name="Kerr R.G."/>
        </authorList>
    </citation>
    <scope>NUCLEOTIDE SEQUENCE [LARGE SCALE GENOMIC DNA]</scope>
    <source>
        <strain evidence="2 3">MF730-N6</strain>
    </source>
</reference>
<feature type="transmembrane region" description="Helical" evidence="1">
    <location>
        <begin position="71"/>
        <end position="88"/>
    </location>
</feature>
<keyword evidence="1" id="KW-1133">Transmembrane helix</keyword>
<evidence type="ECO:0000313" key="2">
    <source>
        <dbReference type="EMBL" id="KIQ61641.1"/>
    </source>
</evidence>
<feature type="transmembrane region" description="Helical" evidence="1">
    <location>
        <begin position="100"/>
        <end position="122"/>
    </location>
</feature>
<keyword evidence="3" id="KW-1185">Reference proteome</keyword>
<accession>A0A0D0NRB7</accession>
<name>A0A0D0NRB7_KITGR</name>
<dbReference type="PATRIC" id="fig|2064.6.peg.4345"/>
<feature type="transmembrane region" description="Helical" evidence="1">
    <location>
        <begin position="143"/>
        <end position="164"/>
    </location>
</feature>
<keyword evidence="1" id="KW-0812">Transmembrane</keyword>
<organism evidence="2 3">
    <name type="scientific">Kitasatospora griseola</name>
    <name type="common">Streptomyces griseolosporeus</name>
    <dbReference type="NCBI Taxonomy" id="2064"/>
    <lineage>
        <taxon>Bacteria</taxon>
        <taxon>Bacillati</taxon>
        <taxon>Actinomycetota</taxon>
        <taxon>Actinomycetes</taxon>
        <taxon>Kitasatosporales</taxon>
        <taxon>Streptomycetaceae</taxon>
        <taxon>Kitasatospora</taxon>
    </lineage>
</organism>
<comment type="caution">
    <text evidence="2">The sequence shown here is derived from an EMBL/GenBank/DDBJ whole genome shotgun (WGS) entry which is preliminary data.</text>
</comment>
<dbReference type="EMBL" id="JXZB01000004">
    <property type="protein sequence ID" value="KIQ61641.1"/>
    <property type="molecule type" value="Genomic_DNA"/>
</dbReference>
<dbReference type="Proteomes" id="UP000032066">
    <property type="component" value="Unassembled WGS sequence"/>
</dbReference>
<dbReference type="AlphaFoldDB" id="A0A0D0NRB7"/>
<dbReference type="RefSeq" id="WP_043913233.1">
    <property type="nucleotide sequence ID" value="NZ_JXZB01000004.1"/>
</dbReference>
<dbReference type="STRING" id="2064.TR51_20215"/>
<sequence length="166" mass="16622">MQETDRSRAPAGFTAAAVGAGIGLVLILLLGAGSALFGDGALPSSIVGLAILPVGGPMSSIWERRPVKRRPALLVALLLLVAVVLAVLGDTCTEDDGPGLGRPALGCLPGVLPAGAVFGTLCGEAADEPGRHRLRFTGRSRRLHAVVYGGPAVLSVLAVTATLASG</sequence>
<proteinExistence type="predicted"/>
<gene>
    <name evidence="2" type="ORF">TR51_20215</name>
</gene>
<feature type="transmembrane region" description="Helical" evidence="1">
    <location>
        <begin position="12"/>
        <end position="35"/>
    </location>
</feature>
<protein>
    <submittedName>
        <fullName evidence="2">Uncharacterized protein</fullName>
    </submittedName>
</protein>
<feature type="transmembrane region" description="Helical" evidence="1">
    <location>
        <begin position="41"/>
        <end position="59"/>
    </location>
</feature>
<evidence type="ECO:0000313" key="3">
    <source>
        <dbReference type="Proteomes" id="UP000032066"/>
    </source>
</evidence>
<dbReference type="OrthoDB" id="9960921at2"/>